<dbReference type="SUPFAM" id="SSF103473">
    <property type="entry name" value="MFS general substrate transporter"/>
    <property type="match status" value="1"/>
</dbReference>
<dbReference type="CDD" id="cd17477">
    <property type="entry name" value="MFS_YcaD_like"/>
    <property type="match status" value="1"/>
</dbReference>
<keyword evidence="4 5" id="KW-0472">Membrane</keyword>
<organism evidence="7 8">
    <name type="scientific">Fertoeibacter niger</name>
    <dbReference type="NCBI Taxonomy" id="2656921"/>
    <lineage>
        <taxon>Bacteria</taxon>
        <taxon>Pseudomonadati</taxon>
        <taxon>Pseudomonadota</taxon>
        <taxon>Alphaproteobacteria</taxon>
        <taxon>Rhodobacterales</taxon>
        <taxon>Paracoccaceae</taxon>
        <taxon>Fertoeibacter</taxon>
    </lineage>
</organism>
<dbReference type="InterPro" id="IPR011701">
    <property type="entry name" value="MFS"/>
</dbReference>
<evidence type="ECO:0000313" key="7">
    <source>
        <dbReference type="EMBL" id="NUB43094.1"/>
    </source>
</evidence>
<evidence type="ECO:0000256" key="1">
    <source>
        <dbReference type="ARBA" id="ARBA00004370"/>
    </source>
</evidence>
<feature type="transmembrane region" description="Helical" evidence="5">
    <location>
        <begin position="235"/>
        <end position="253"/>
    </location>
</feature>
<evidence type="ECO:0000256" key="5">
    <source>
        <dbReference type="SAM" id="Phobius"/>
    </source>
</evidence>
<keyword evidence="8" id="KW-1185">Reference proteome</keyword>
<reference evidence="7" key="1">
    <citation type="submission" date="2020-05" db="EMBL/GenBank/DDBJ databases">
        <title>Fertoebacter nigrum gen. nov., sp. nov., a new member of the family Rhodobacteraceae.</title>
        <authorList>
            <person name="Szuroczki S."/>
            <person name="Abbaszade G."/>
            <person name="Buni D."/>
            <person name="Schumann P."/>
            <person name="Toth E."/>
        </authorList>
    </citation>
    <scope>NUCLEOTIDE SEQUENCE</scope>
    <source>
        <strain evidence="7">RG-N-1a</strain>
    </source>
</reference>
<name>A0A8X8GZ14_9RHOB</name>
<keyword evidence="3 5" id="KW-1133">Transmembrane helix</keyword>
<protein>
    <submittedName>
        <fullName evidence="7">MFS transporter</fullName>
    </submittedName>
</protein>
<dbReference type="Pfam" id="PF00083">
    <property type="entry name" value="Sugar_tr"/>
    <property type="match status" value="1"/>
</dbReference>
<dbReference type="GO" id="GO:0022857">
    <property type="term" value="F:transmembrane transporter activity"/>
    <property type="evidence" value="ECO:0007669"/>
    <property type="project" value="InterPro"/>
</dbReference>
<evidence type="ECO:0000256" key="4">
    <source>
        <dbReference type="ARBA" id="ARBA00023136"/>
    </source>
</evidence>
<dbReference type="InterPro" id="IPR020846">
    <property type="entry name" value="MFS_dom"/>
</dbReference>
<dbReference type="InterPro" id="IPR047200">
    <property type="entry name" value="MFS_YcaD-like"/>
</dbReference>
<evidence type="ECO:0000259" key="6">
    <source>
        <dbReference type="PROSITE" id="PS50850"/>
    </source>
</evidence>
<dbReference type="PANTHER" id="PTHR23521:SF3">
    <property type="entry name" value="MFS TRANSPORTER"/>
    <property type="match status" value="1"/>
</dbReference>
<sequence length="419" mass="44147">MLKVLATTWPLLLGVMLLMVGNGMQSSLLGIRGSIEGFGTFQLSIVMSSYFAGFLAGSRIAPRMIRRVGHVRVFAALGSLISAVLVCYPVLPDWTAWALMRVLIGFCFAGVYVTAESWLNNTATNETRGQALSAYMIVQMIGIISSQALLNVAEPTSFTLFVIPSVLVSLAFMPLLLAATPAPVFEDTTPLSFGRLIRISPLGVAGMLLTGGIFAAMFGMASVWGAMSGLSVQNISIFIAAMYVGGLILQYPIGYASDRMDRRHLIFGLAAAGALVMLPPALLDLPFLALIAVAMLLGGITNPLYSLLIAHTNDFLRKEEMAAASSGLLFMNGLGAIAGPLVTGWIMGQVGPGGFFLFIGMLFGVLAVYAAWRMTQRSAPSVADTGAFASLSPSASSLAVGAIVAEKGLDIEAATTRRK</sequence>
<evidence type="ECO:0000313" key="8">
    <source>
        <dbReference type="Proteomes" id="UP000484076"/>
    </source>
</evidence>
<feature type="transmembrane region" description="Helical" evidence="5">
    <location>
        <begin position="40"/>
        <end position="61"/>
    </location>
</feature>
<feature type="transmembrane region" description="Helical" evidence="5">
    <location>
        <begin position="73"/>
        <end position="91"/>
    </location>
</feature>
<dbReference type="Proteomes" id="UP000484076">
    <property type="component" value="Unassembled WGS sequence"/>
</dbReference>
<dbReference type="EMBL" id="WHUT02000001">
    <property type="protein sequence ID" value="NUB43094.1"/>
    <property type="molecule type" value="Genomic_DNA"/>
</dbReference>
<accession>A0A8X8GZ14</accession>
<dbReference type="GO" id="GO:0005886">
    <property type="term" value="C:plasma membrane"/>
    <property type="evidence" value="ECO:0007669"/>
    <property type="project" value="TreeGrafter"/>
</dbReference>
<feature type="transmembrane region" description="Helical" evidence="5">
    <location>
        <begin position="322"/>
        <end position="347"/>
    </location>
</feature>
<feature type="transmembrane region" description="Helical" evidence="5">
    <location>
        <begin position="353"/>
        <end position="372"/>
    </location>
</feature>
<evidence type="ECO:0000256" key="2">
    <source>
        <dbReference type="ARBA" id="ARBA00022692"/>
    </source>
</evidence>
<dbReference type="InterPro" id="IPR005828">
    <property type="entry name" value="MFS_sugar_transport-like"/>
</dbReference>
<feature type="transmembrane region" description="Helical" evidence="5">
    <location>
        <begin position="288"/>
        <end position="310"/>
    </location>
</feature>
<dbReference type="PROSITE" id="PS50850">
    <property type="entry name" value="MFS"/>
    <property type="match status" value="1"/>
</dbReference>
<feature type="transmembrane region" description="Helical" evidence="5">
    <location>
        <begin position="131"/>
        <end position="150"/>
    </location>
</feature>
<dbReference type="Gene3D" id="1.20.1250.20">
    <property type="entry name" value="MFS general substrate transporter like domains"/>
    <property type="match status" value="2"/>
</dbReference>
<evidence type="ECO:0000256" key="3">
    <source>
        <dbReference type="ARBA" id="ARBA00022989"/>
    </source>
</evidence>
<feature type="transmembrane region" description="Helical" evidence="5">
    <location>
        <begin position="97"/>
        <end position="119"/>
    </location>
</feature>
<dbReference type="InterPro" id="IPR036259">
    <property type="entry name" value="MFS_trans_sf"/>
</dbReference>
<proteinExistence type="predicted"/>
<gene>
    <name evidence="7" type="ORF">GEU84_001750</name>
</gene>
<dbReference type="Pfam" id="PF07690">
    <property type="entry name" value="MFS_1"/>
    <property type="match status" value="1"/>
</dbReference>
<feature type="transmembrane region" description="Helical" evidence="5">
    <location>
        <begin position="265"/>
        <end position="282"/>
    </location>
</feature>
<dbReference type="PANTHER" id="PTHR23521">
    <property type="entry name" value="TRANSPORTER MFS SUPERFAMILY"/>
    <property type="match status" value="1"/>
</dbReference>
<feature type="transmembrane region" description="Helical" evidence="5">
    <location>
        <begin position="156"/>
        <end position="178"/>
    </location>
</feature>
<comment type="caution">
    <text evidence="7">The sequence shown here is derived from an EMBL/GenBank/DDBJ whole genome shotgun (WGS) entry which is preliminary data.</text>
</comment>
<dbReference type="RefSeq" id="WP_152824085.1">
    <property type="nucleotide sequence ID" value="NZ_WHUT02000001.1"/>
</dbReference>
<dbReference type="AlphaFoldDB" id="A0A8X8GZ14"/>
<feature type="transmembrane region" description="Helical" evidence="5">
    <location>
        <begin position="199"/>
        <end position="223"/>
    </location>
</feature>
<keyword evidence="2 5" id="KW-0812">Transmembrane</keyword>
<comment type="subcellular location">
    <subcellularLocation>
        <location evidence="1">Membrane</location>
    </subcellularLocation>
</comment>
<feature type="domain" description="Major facilitator superfamily (MFS) profile" evidence="6">
    <location>
        <begin position="1"/>
        <end position="378"/>
    </location>
</feature>